<organism evidence="1 2">
    <name type="scientific">Bdellovibrio bacteriovorus</name>
    <dbReference type="NCBI Taxonomy" id="959"/>
    <lineage>
        <taxon>Bacteria</taxon>
        <taxon>Pseudomonadati</taxon>
        <taxon>Bdellovibrionota</taxon>
        <taxon>Bdellovibrionia</taxon>
        <taxon>Bdellovibrionales</taxon>
        <taxon>Pseudobdellovibrionaceae</taxon>
        <taxon>Bdellovibrio</taxon>
    </lineage>
</organism>
<dbReference type="OrthoDB" id="9342700at2"/>
<gene>
    <name evidence="1" type="ORF">B9G79_09625</name>
</gene>
<accession>A0A1Z3NDF4</accession>
<dbReference type="EMBL" id="CP020946">
    <property type="protein sequence ID" value="ASD65467.1"/>
    <property type="molecule type" value="Genomic_DNA"/>
</dbReference>
<reference evidence="1 2" key="1">
    <citation type="submission" date="2017-04" db="EMBL/GenBank/DDBJ databases">
        <title>Whole genome sequence of Bdellovibrio bacteriovorus strain SSB218315.</title>
        <authorList>
            <person name="Oyedara O."/>
            <person name="Rodriguez-Perez M.A."/>
        </authorList>
    </citation>
    <scope>NUCLEOTIDE SEQUENCE [LARGE SCALE GENOMIC DNA]</scope>
    <source>
        <strain evidence="1 2">SSB218315</strain>
    </source>
</reference>
<name>A0A1Z3NDF4_BDEBC</name>
<sequence length="93" mass="10224">MQFFVFCSLLSGCGLKVINPADQNPNKGTLALDMSGDGPKLVETFTCKLVSQGTRFFGFGKTEDDARKDAMGKCQSRTLLSFCEKEKITCEKN</sequence>
<evidence type="ECO:0000313" key="1">
    <source>
        <dbReference type="EMBL" id="ASD65467.1"/>
    </source>
</evidence>
<dbReference type="Proteomes" id="UP000197003">
    <property type="component" value="Chromosome"/>
</dbReference>
<protein>
    <submittedName>
        <fullName evidence="1">Uncharacterized protein</fullName>
    </submittedName>
</protein>
<proteinExistence type="predicted"/>
<evidence type="ECO:0000313" key="2">
    <source>
        <dbReference type="Proteomes" id="UP000197003"/>
    </source>
</evidence>
<dbReference type="AlphaFoldDB" id="A0A1Z3NDF4"/>